<gene>
    <name evidence="3" type="ORF">KR093_008184</name>
</gene>
<feature type="signal peptide" evidence="1">
    <location>
        <begin position="1"/>
        <end position="17"/>
    </location>
</feature>
<dbReference type="AlphaFoldDB" id="A0AAD4PHF5"/>
<name>A0AAD4PHF5_9MUSC</name>
<accession>A0AAD4PHF5</accession>
<feature type="domain" description="Protein TsetseEP" evidence="2">
    <location>
        <begin position="47"/>
        <end position="162"/>
    </location>
</feature>
<keyword evidence="1" id="KW-0732">Signal</keyword>
<protein>
    <recommendedName>
        <fullName evidence="2">Protein TsetseEP domain-containing protein</fullName>
    </recommendedName>
</protein>
<dbReference type="Proteomes" id="UP001200034">
    <property type="component" value="Unassembled WGS sequence"/>
</dbReference>
<evidence type="ECO:0000259" key="2">
    <source>
        <dbReference type="Pfam" id="PF05267"/>
    </source>
</evidence>
<dbReference type="Pfam" id="PF05267">
    <property type="entry name" value="DUF725"/>
    <property type="match status" value="1"/>
</dbReference>
<comment type="caution">
    <text evidence="3">The sequence shown here is derived from an EMBL/GenBank/DDBJ whole genome shotgun (WGS) entry which is preliminary data.</text>
</comment>
<evidence type="ECO:0000313" key="4">
    <source>
        <dbReference type="Proteomes" id="UP001200034"/>
    </source>
</evidence>
<sequence>MLFKALSLLLVIGSALAGTPYEARIHPESSLLDLMMMPRGDPAIDAYCWGRYTPIMKEIIDVFETDSKKCQTDFDISNTAIAESFAIVRENITATAKDACQLLKTCDVLPTQLEAFKCFGVEGRDQSQKLTEMSSDSFAAGIRLEEEISSITSVRNLCNEKAIARYNNDNTNALKELTECLNGNIQP</sequence>
<evidence type="ECO:0000313" key="3">
    <source>
        <dbReference type="EMBL" id="KAH8359649.1"/>
    </source>
</evidence>
<proteinExistence type="predicted"/>
<keyword evidence="4" id="KW-1185">Reference proteome</keyword>
<organism evidence="3 4">
    <name type="scientific">Drosophila rubida</name>
    <dbReference type="NCBI Taxonomy" id="30044"/>
    <lineage>
        <taxon>Eukaryota</taxon>
        <taxon>Metazoa</taxon>
        <taxon>Ecdysozoa</taxon>
        <taxon>Arthropoda</taxon>
        <taxon>Hexapoda</taxon>
        <taxon>Insecta</taxon>
        <taxon>Pterygota</taxon>
        <taxon>Neoptera</taxon>
        <taxon>Endopterygota</taxon>
        <taxon>Diptera</taxon>
        <taxon>Brachycera</taxon>
        <taxon>Muscomorpha</taxon>
        <taxon>Ephydroidea</taxon>
        <taxon>Drosophilidae</taxon>
        <taxon>Drosophila</taxon>
    </lineage>
</organism>
<dbReference type="EMBL" id="JAJJHW010003409">
    <property type="protein sequence ID" value="KAH8359649.1"/>
    <property type="molecule type" value="Genomic_DNA"/>
</dbReference>
<evidence type="ECO:0000256" key="1">
    <source>
        <dbReference type="SAM" id="SignalP"/>
    </source>
</evidence>
<feature type="chain" id="PRO_5042153096" description="Protein TsetseEP domain-containing protein" evidence="1">
    <location>
        <begin position="18"/>
        <end position="187"/>
    </location>
</feature>
<dbReference type="InterPro" id="IPR007931">
    <property type="entry name" value="TsetseEP"/>
</dbReference>
<reference evidence="3" key="1">
    <citation type="journal article" date="2021" name="Mol. Ecol. Resour.">
        <title>Phylogenomic analyses of the genus Drosophila reveals genomic signals of climate adaptation.</title>
        <authorList>
            <person name="Li F."/>
            <person name="Rane R.V."/>
            <person name="Luria V."/>
            <person name="Xiong Z."/>
            <person name="Chen J."/>
            <person name="Li Z."/>
            <person name="Catullo R.A."/>
            <person name="Griffin P.C."/>
            <person name="Schiffer M."/>
            <person name="Pearce S."/>
            <person name="Lee S.F."/>
            <person name="McElroy K."/>
            <person name="Stocker A."/>
            <person name="Shirriffs J."/>
            <person name="Cockerell F."/>
            <person name="Coppin C."/>
            <person name="Sgro C.M."/>
            <person name="Karger A."/>
            <person name="Cain J.W."/>
            <person name="Weber J.A."/>
            <person name="Santpere G."/>
            <person name="Kirschner M.W."/>
            <person name="Hoffmann A.A."/>
            <person name="Oakeshott J.G."/>
            <person name="Zhang G."/>
        </authorList>
    </citation>
    <scope>NUCLEOTIDE SEQUENCE</scope>
    <source>
        <strain evidence="3">BGI-SZ-2011g</strain>
    </source>
</reference>